<reference evidence="6 7" key="1">
    <citation type="submission" date="2017-07" db="EMBL/GenBank/DDBJ databases">
        <title>Whole genome sequence of Azospirillum brasilense 2A1, a potential biofertilizer strain.</title>
        <authorList>
            <person name="Fontana C.A."/>
            <person name="Toffoli L.M."/>
            <person name="Salazar S.M."/>
            <person name="Puglisi E."/>
            <person name="Pedraza R."/>
            <person name="Bassi D."/>
            <person name="Cocconcelli P.S."/>
        </authorList>
    </citation>
    <scope>NUCLEOTIDE SEQUENCE [LARGE SCALE GENOMIC DNA]</scope>
    <source>
        <strain evidence="6 7">2A1</strain>
    </source>
</reference>
<dbReference type="InterPro" id="IPR003085">
    <property type="entry name" value="AcuC"/>
</dbReference>
<dbReference type="GO" id="GO:0045150">
    <property type="term" value="P:acetoin catabolic process"/>
    <property type="evidence" value="ECO:0007669"/>
    <property type="project" value="UniProtKB-UniPathway"/>
</dbReference>
<keyword evidence="4" id="KW-0006">Acetoin catabolism</keyword>
<evidence type="ECO:0000256" key="2">
    <source>
        <dbReference type="ARBA" id="ARBA00005947"/>
    </source>
</evidence>
<organism evidence="6 7">
    <name type="scientific">Azospirillum brasilense</name>
    <dbReference type="NCBI Taxonomy" id="192"/>
    <lineage>
        <taxon>Bacteria</taxon>
        <taxon>Pseudomonadati</taxon>
        <taxon>Pseudomonadota</taxon>
        <taxon>Alphaproteobacteria</taxon>
        <taxon>Rhodospirillales</taxon>
        <taxon>Azospirillaceae</taxon>
        <taxon>Azospirillum</taxon>
    </lineage>
</organism>
<dbReference type="GO" id="GO:0004407">
    <property type="term" value="F:histone deacetylase activity"/>
    <property type="evidence" value="ECO:0007669"/>
    <property type="project" value="TreeGrafter"/>
</dbReference>
<protein>
    <recommendedName>
        <fullName evidence="3">Acetoin utilization protein AcuC</fullName>
    </recommendedName>
</protein>
<dbReference type="CDD" id="cd09994">
    <property type="entry name" value="HDAC_AcuC_like"/>
    <property type="match status" value="1"/>
</dbReference>
<dbReference type="EMBL" id="NOWT01000003">
    <property type="protein sequence ID" value="OYD85352.1"/>
    <property type="molecule type" value="Genomic_DNA"/>
</dbReference>
<comment type="caution">
    <text evidence="6">The sequence shown here is derived from an EMBL/GenBank/DDBJ whole genome shotgun (WGS) entry which is preliminary data.</text>
</comment>
<evidence type="ECO:0000259" key="5">
    <source>
        <dbReference type="Pfam" id="PF00850"/>
    </source>
</evidence>
<evidence type="ECO:0000313" key="7">
    <source>
        <dbReference type="Proteomes" id="UP000215367"/>
    </source>
</evidence>
<dbReference type="InterPro" id="IPR023801">
    <property type="entry name" value="His_deacetylse_dom"/>
</dbReference>
<dbReference type="Gene3D" id="3.40.800.20">
    <property type="entry name" value="Histone deacetylase domain"/>
    <property type="match status" value="1"/>
</dbReference>
<dbReference type="PRINTS" id="PR01270">
    <property type="entry name" value="HDASUPER"/>
</dbReference>
<dbReference type="Pfam" id="PF00850">
    <property type="entry name" value="Hist_deacetyl"/>
    <property type="match status" value="1"/>
</dbReference>
<dbReference type="InterPro" id="IPR023696">
    <property type="entry name" value="Ureohydrolase_dom_sf"/>
</dbReference>
<dbReference type="InterPro" id="IPR037138">
    <property type="entry name" value="His_deacetylse_dom_sf"/>
</dbReference>
<gene>
    <name evidence="6" type="ORF">CHT98_04710</name>
</gene>
<dbReference type="PANTHER" id="PTHR10625">
    <property type="entry name" value="HISTONE DEACETYLASE HDAC1-RELATED"/>
    <property type="match status" value="1"/>
</dbReference>
<sequence length="393" mass="42723">MGVATPPLHPMPTDFPNEFPARPLFLGSEIYRGSSYGAKHPLAIPRVSTAIDLSRAMGWLPDAVYRDSPLASPQELARFHTPDYIAALHRAEADQHVDAVTGERYNLGRLENPVFPEMYRRPAISTGAAILAGRLLAEVPAGIVYSPASGTHHARPGRASGFCYLNAPVLGILTLLDSGIERVLYVDLDAHHGDGVEDAFADDDRVLTLSVHEDGRWPYTGKAEDRPDDLAFNLPVPPEFNDTEMDYLLETVILPLGQAFRPQALVIQTGADALAEDPLSRLDLSNGALWRTVRALMGLAPRLLVVGGGGYNPWSVGRCWAGIWAVLNDIAPTVPPTPEAESVLRALRWSRAAGRNPPEHWFTTLADVPRPGPLRDEVRRVAAAAIAKMVRTG</sequence>
<name>A0A235HI64_AZOBR</name>
<dbReference type="UniPathway" id="UPA00040"/>
<proteinExistence type="inferred from homology"/>
<feature type="domain" description="Histone deacetylase" evidence="5">
    <location>
        <begin position="40"/>
        <end position="326"/>
    </location>
</feature>
<dbReference type="Proteomes" id="UP000215367">
    <property type="component" value="Unassembled WGS sequence"/>
</dbReference>
<evidence type="ECO:0000256" key="3">
    <source>
        <dbReference type="ARBA" id="ARBA00020218"/>
    </source>
</evidence>
<dbReference type="PANTHER" id="PTHR10625:SF10">
    <property type="entry name" value="HISTONE DEACETYLASE HDAC1"/>
    <property type="match status" value="1"/>
</dbReference>
<dbReference type="InterPro" id="IPR000286">
    <property type="entry name" value="HDACs"/>
</dbReference>
<evidence type="ECO:0000256" key="4">
    <source>
        <dbReference type="ARBA" id="ARBA00022627"/>
    </source>
</evidence>
<dbReference type="RefSeq" id="WP_094302122.1">
    <property type="nucleotide sequence ID" value="NZ_NOWT01000003.1"/>
</dbReference>
<comment type="similarity">
    <text evidence="2">Belongs to the histone deacetylase family.</text>
</comment>
<dbReference type="SUPFAM" id="SSF52768">
    <property type="entry name" value="Arginase/deacetylase"/>
    <property type="match status" value="1"/>
</dbReference>
<accession>A0A235HI64</accession>
<dbReference type="AlphaFoldDB" id="A0A235HI64"/>
<comment type="pathway">
    <text evidence="1">Ketone degradation; acetoin degradation.</text>
</comment>
<dbReference type="GO" id="GO:0040029">
    <property type="term" value="P:epigenetic regulation of gene expression"/>
    <property type="evidence" value="ECO:0007669"/>
    <property type="project" value="TreeGrafter"/>
</dbReference>
<evidence type="ECO:0000313" key="6">
    <source>
        <dbReference type="EMBL" id="OYD85352.1"/>
    </source>
</evidence>
<evidence type="ECO:0000256" key="1">
    <source>
        <dbReference type="ARBA" id="ARBA00005101"/>
    </source>
</evidence>